<protein>
    <submittedName>
        <fullName evidence="2">Uncharacterized protein</fullName>
    </submittedName>
</protein>
<feature type="region of interest" description="Disordered" evidence="1">
    <location>
        <begin position="143"/>
        <end position="248"/>
    </location>
</feature>
<gene>
    <name evidence="2" type="ORF">APLA_LOCUS7087</name>
</gene>
<feature type="compositionally biased region" description="Low complexity" evidence="1">
    <location>
        <begin position="155"/>
        <end position="172"/>
    </location>
</feature>
<comment type="caution">
    <text evidence="2">The sequence shown here is derived from an EMBL/GenBank/DDBJ whole genome shotgun (WGS) entry which is preliminary data.</text>
</comment>
<dbReference type="Proteomes" id="UP000494106">
    <property type="component" value="Unassembled WGS sequence"/>
</dbReference>
<name>A0A8S0ZXB1_ARCPL</name>
<feature type="compositionally biased region" description="Basic and acidic residues" evidence="1">
    <location>
        <begin position="227"/>
        <end position="248"/>
    </location>
</feature>
<dbReference type="AlphaFoldDB" id="A0A8S0ZXB1"/>
<accession>A0A8S0ZXB1</accession>
<keyword evidence="3" id="KW-1185">Reference proteome</keyword>
<reference evidence="2 3" key="1">
    <citation type="submission" date="2020-04" db="EMBL/GenBank/DDBJ databases">
        <authorList>
            <person name="Wallbank WR R."/>
            <person name="Pardo Diaz C."/>
            <person name="Kozak K."/>
            <person name="Martin S."/>
            <person name="Jiggins C."/>
            <person name="Moest M."/>
            <person name="Warren A I."/>
            <person name="Byers J.R.P. K."/>
            <person name="Montejo-Kovacevich G."/>
            <person name="Yen C E."/>
        </authorList>
    </citation>
    <scope>NUCLEOTIDE SEQUENCE [LARGE SCALE GENOMIC DNA]</scope>
</reference>
<proteinExistence type="predicted"/>
<feature type="compositionally biased region" description="Basic residues" evidence="1">
    <location>
        <begin position="181"/>
        <end position="195"/>
    </location>
</feature>
<evidence type="ECO:0000313" key="2">
    <source>
        <dbReference type="EMBL" id="CAB3237732.1"/>
    </source>
</evidence>
<evidence type="ECO:0000313" key="3">
    <source>
        <dbReference type="Proteomes" id="UP000494106"/>
    </source>
</evidence>
<organism evidence="2 3">
    <name type="scientific">Arctia plantaginis</name>
    <name type="common">Wood tiger moth</name>
    <name type="synonym">Phalaena plantaginis</name>
    <dbReference type="NCBI Taxonomy" id="874455"/>
    <lineage>
        <taxon>Eukaryota</taxon>
        <taxon>Metazoa</taxon>
        <taxon>Ecdysozoa</taxon>
        <taxon>Arthropoda</taxon>
        <taxon>Hexapoda</taxon>
        <taxon>Insecta</taxon>
        <taxon>Pterygota</taxon>
        <taxon>Neoptera</taxon>
        <taxon>Endopterygota</taxon>
        <taxon>Lepidoptera</taxon>
        <taxon>Glossata</taxon>
        <taxon>Ditrysia</taxon>
        <taxon>Noctuoidea</taxon>
        <taxon>Erebidae</taxon>
        <taxon>Arctiinae</taxon>
        <taxon>Arctia</taxon>
    </lineage>
</organism>
<dbReference type="EMBL" id="CADEBC010000494">
    <property type="protein sequence ID" value="CAB3237732.1"/>
    <property type="molecule type" value="Genomic_DNA"/>
</dbReference>
<sequence>MNSPRTDQSRAKRNAAGALHIVTNHAQPIHADVKADIEGNEKTGLNILTDTTKIPEKDVVDNSRGNSIQNEPVALTENKNRVEEKLFHILSGTRRELKENNFTSKITQVPLNLVIDTKPRTIPIKIPLTIKTGNVKPAPAHYIRLKGNTDRRNSKTTSTTSSSSNKPTSRKNVAIKDKVKSKSTNKSVRNHKSKNSKFFEVTRDSNDTSLLKEPKSVNPKKNKKMKNNHDSSTKLKPEKETDNELKHETRKHETVCNCDETINIENGTHSVLISKLPLSIQYEIKSKEGNKSLDKNLQDYVPKENPLTLPHNELGIIPAPISENTTMAVIAIDYDTQDPDDNLSDNKYIETAVKETPIVSVPVDPEIESPEVITIKDHNYQEIEERRLPSYPEQITVDEYKSEPWATETLNPVSSHPYDTYVPNYQTAYSNYLKLMTENNSPIYNEGNCYPRSNILDPVKTYAPEVPQILSSPVKEVVQDIYEPNLGYQSNTINLQPENSVGRIWRTWKDTEIKLNRPKYARNRPFQLRRNSIGMIYGEHSAKMPSILRLQPVSPGKCNNLNNMWPYLNSGQLNRYLL</sequence>
<feature type="compositionally biased region" description="Basic and acidic residues" evidence="1">
    <location>
        <begin position="200"/>
        <end position="215"/>
    </location>
</feature>
<evidence type="ECO:0000256" key="1">
    <source>
        <dbReference type="SAM" id="MobiDB-lite"/>
    </source>
</evidence>
<dbReference type="OrthoDB" id="7344351at2759"/>